<dbReference type="SUPFAM" id="SSF51197">
    <property type="entry name" value="Clavaminate synthase-like"/>
    <property type="match status" value="1"/>
</dbReference>
<name>A0A2A4FN02_9SPHN</name>
<keyword evidence="4" id="KW-0560">Oxidoreductase</keyword>
<dbReference type="Pfam" id="PF02668">
    <property type="entry name" value="TauD"/>
    <property type="match status" value="1"/>
</dbReference>
<evidence type="ECO:0000256" key="3">
    <source>
        <dbReference type="ARBA" id="ARBA00022964"/>
    </source>
</evidence>
<dbReference type="Gene3D" id="3.60.130.10">
    <property type="entry name" value="Clavaminate synthase-like"/>
    <property type="match status" value="1"/>
</dbReference>
<evidence type="ECO:0000256" key="5">
    <source>
        <dbReference type="ARBA" id="ARBA00023004"/>
    </source>
</evidence>
<dbReference type="AlphaFoldDB" id="A0A2A4FN02"/>
<accession>A0A2A4FN02</accession>
<evidence type="ECO:0000313" key="8">
    <source>
        <dbReference type="Proteomes" id="UP000218934"/>
    </source>
</evidence>
<dbReference type="GO" id="GO:0005737">
    <property type="term" value="C:cytoplasm"/>
    <property type="evidence" value="ECO:0007669"/>
    <property type="project" value="TreeGrafter"/>
</dbReference>
<organism evidence="7 8">
    <name type="scientific">Rhizorhabdus dicambivorans</name>
    <dbReference type="NCBI Taxonomy" id="1850238"/>
    <lineage>
        <taxon>Bacteria</taxon>
        <taxon>Pseudomonadati</taxon>
        <taxon>Pseudomonadota</taxon>
        <taxon>Alphaproteobacteria</taxon>
        <taxon>Sphingomonadales</taxon>
        <taxon>Sphingomonadaceae</taxon>
        <taxon>Rhizorhabdus</taxon>
    </lineage>
</organism>
<dbReference type="PANTHER" id="PTHR30468">
    <property type="entry name" value="ALPHA-KETOGLUTARATE-DEPENDENT SULFONATE DIOXYGENASE"/>
    <property type="match status" value="1"/>
</dbReference>
<dbReference type="InterPro" id="IPR051323">
    <property type="entry name" value="AtsK-like"/>
</dbReference>
<proteinExistence type="inferred from homology"/>
<comment type="caution">
    <text evidence="7">The sequence shown here is derived from an EMBL/GenBank/DDBJ whole genome shotgun (WGS) entry which is preliminary data.</text>
</comment>
<evidence type="ECO:0000256" key="1">
    <source>
        <dbReference type="ARBA" id="ARBA00005896"/>
    </source>
</evidence>
<comment type="similarity">
    <text evidence="1">Belongs to the TfdA dioxygenase family.</text>
</comment>
<keyword evidence="5" id="KW-0408">Iron</keyword>
<evidence type="ECO:0000259" key="6">
    <source>
        <dbReference type="Pfam" id="PF02668"/>
    </source>
</evidence>
<sequence>MNPNAAICRCVALAGPASILLPSGDDGLGVQMPSDRLTASKKAIRGISIGGMMEMMMHGNAAMVETGMADQAKAGGSGLQIVPLTGCLGAEIRNVDLATLDEAGWKAVYDAWVKYLVIFIPNQGHLTPDDHLAIGAHFGRWDEEVSQGSTADVLDKYSQIKVLHNEGVRADRWHADTTGSENPPRATVFRLIEAPAFRGDTIWSNQYAAYESLSAPMRNLLDGLTAFHQSNVKKGLEAVHPVVRTNPETGQRYLFVNRLVTRHIVEMSPSESEALLRYLFDWQEQVRLQVRHTWSPGDVAIWDNCATLHHAVRDYLEPRVAHRLMIVGDHRYDKPDRWAPFESNEAAFLNPNLYDGAALAALTK</sequence>
<keyword evidence="3 7" id="KW-0223">Dioxygenase</keyword>
<dbReference type="GO" id="GO:0046872">
    <property type="term" value="F:metal ion binding"/>
    <property type="evidence" value="ECO:0007669"/>
    <property type="project" value="UniProtKB-KW"/>
</dbReference>
<dbReference type="OrthoDB" id="7209371at2"/>
<protein>
    <submittedName>
        <fullName evidence="7">Taurine dioxygenase</fullName>
    </submittedName>
</protein>
<gene>
    <name evidence="7" type="ORF">COO09_21750</name>
</gene>
<evidence type="ECO:0000256" key="2">
    <source>
        <dbReference type="ARBA" id="ARBA00022723"/>
    </source>
</evidence>
<dbReference type="KEGG" id="rdi:CMV14_19605"/>
<feature type="domain" description="TauD/TfdA-like" evidence="6">
    <location>
        <begin position="81"/>
        <end position="324"/>
    </location>
</feature>
<dbReference type="InterPro" id="IPR003819">
    <property type="entry name" value="TauD/TfdA-like"/>
</dbReference>
<dbReference type="InterPro" id="IPR042098">
    <property type="entry name" value="TauD-like_sf"/>
</dbReference>
<dbReference type="EMBL" id="NWUF01000034">
    <property type="protein sequence ID" value="PCE40135.1"/>
    <property type="molecule type" value="Genomic_DNA"/>
</dbReference>
<reference evidence="7 8" key="1">
    <citation type="submission" date="2017-09" db="EMBL/GenBank/DDBJ databases">
        <title>The Catabolism of 3,6-Dichlorosalicylic acid is Initiated by the Cytochrome P450 Monooxygenase DsmABC in Rhizorhabdus dicambivorans Ndbn-20.</title>
        <authorList>
            <person name="Na L."/>
        </authorList>
    </citation>
    <scope>NUCLEOTIDE SEQUENCE [LARGE SCALE GENOMIC DNA]</scope>
    <source>
        <strain evidence="7 8">Ndbn-20m</strain>
    </source>
</reference>
<evidence type="ECO:0000313" key="7">
    <source>
        <dbReference type="EMBL" id="PCE40135.1"/>
    </source>
</evidence>
<dbReference type="PANTHER" id="PTHR30468:SF1">
    <property type="entry name" value="ALPHA-KETOGLUTARATE-DEPENDENT SULFONATE DIOXYGENASE"/>
    <property type="match status" value="1"/>
</dbReference>
<evidence type="ECO:0000256" key="4">
    <source>
        <dbReference type="ARBA" id="ARBA00023002"/>
    </source>
</evidence>
<dbReference type="GO" id="GO:0016706">
    <property type="term" value="F:2-oxoglutarate-dependent dioxygenase activity"/>
    <property type="evidence" value="ECO:0007669"/>
    <property type="project" value="TreeGrafter"/>
</dbReference>
<keyword evidence="2" id="KW-0479">Metal-binding</keyword>
<keyword evidence="8" id="KW-1185">Reference proteome</keyword>
<dbReference type="Proteomes" id="UP000218934">
    <property type="component" value="Unassembled WGS sequence"/>
</dbReference>